<evidence type="ECO:0000313" key="1">
    <source>
        <dbReference type="EMBL" id="ETK93225.1"/>
    </source>
</evidence>
<reference evidence="1" key="1">
    <citation type="submission" date="2013-11" db="EMBL/GenBank/DDBJ databases">
        <title>The Genome Sequence of Phytophthora parasitica CJ02B3.</title>
        <authorList>
            <consortium name="The Broad Institute Genomics Platform"/>
            <person name="Russ C."/>
            <person name="Tyler B."/>
            <person name="Panabieres F."/>
            <person name="Shan W."/>
            <person name="Tripathy S."/>
            <person name="Grunwald N."/>
            <person name="Machado M."/>
            <person name="Johnson C.S."/>
            <person name="Arredondo F."/>
            <person name="Hong C."/>
            <person name="Coffey M."/>
            <person name="Young S.K."/>
            <person name="Zeng Q."/>
            <person name="Gargeya S."/>
            <person name="Fitzgerald M."/>
            <person name="Abouelleil A."/>
            <person name="Alvarado L."/>
            <person name="Chapman S.B."/>
            <person name="Gainer-Dewar J."/>
            <person name="Goldberg J."/>
            <person name="Griggs A."/>
            <person name="Gujja S."/>
            <person name="Hansen M."/>
            <person name="Howarth C."/>
            <person name="Imamovic A."/>
            <person name="Ireland A."/>
            <person name="Larimer J."/>
            <person name="McCowan C."/>
            <person name="Murphy C."/>
            <person name="Pearson M."/>
            <person name="Poon T.W."/>
            <person name="Priest M."/>
            <person name="Roberts A."/>
            <person name="Saif S."/>
            <person name="Shea T."/>
            <person name="Sykes S."/>
            <person name="Wortman J."/>
            <person name="Nusbaum C."/>
            <person name="Birren B."/>
        </authorList>
    </citation>
    <scope>NUCLEOTIDE SEQUENCE [LARGE SCALE GENOMIC DNA]</scope>
    <source>
        <strain evidence="1">CJ02B3</strain>
    </source>
</reference>
<dbReference type="AlphaFoldDB" id="W2HF62"/>
<organism evidence="1">
    <name type="scientific">Phytophthora nicotianae</name>
    <name type="common">Potato buckeye rot agent</name>
    <name type="synonym">Phytophthora parasitica</name>
    <dbReference type="NCBI Taxonomy" id="4792"/>
    <lineage>
        <taxon>Eukaryota</taxon>
        <taxon>Sar</taxon>
        <taxon>Stramenopiles</taxon>
        <taxon>Oomycota</taxon>
        <taxon>Peronosporomycetes</taxon>
        <taxon>Peronosporales</taxon>
        <taxon>Peronosporaceae</taxon>
        <taxon>Phytophthora</taxon>
    </lineage>
</organism>
<accession>W2HF62</accession>
<protein>
    <submittedName>
        <fullName evidence="1">Uncharacterized protein</fullName>
    </submittedName>
</protein>
<gene>
    <name evidence="1" type="ORF">L915_03552</name>
</gene>
<proteinExistence type="predicted"/>
<dbReference type="EMBL" id="KI684969">
    <property type="protein sequence ID" value="ETK93225.1"/>
    <property type="molecule type" value="Genomic_DNA"/>
</dbReference>
<sequence length="84" mass="9189">MKSLKRVLSQKETSRVRCKGCLPSSIQDNTCGADPSGNTLTALADLTSVLQLQRDLKSWLVSFDMLGKHKATAESSKVHKTPED</sequence>
<name>W2HF62_PHYNI</name>
<dbReference type="Proteomes" id="UP000053236">
    <property type="component" value="Unassembled WGS sequence"/>
</dbReference>